<evidence type="ECO:0000256" key="6">
    <source>
        <dbReference type="SAM" id="SignalP"/>
    </source>
</evidence>
<dbReference type="PANTHER" id="PTHR10334">
    <property type="entry name" value="CYSTEINE-RICH SECRETORY PROTEIN-RELATED"/>
    <property type="match status" value="1"/>
</dbReference>
<sequence>MISKIILMFMCLTASATLALDWCDPELCPNGEKHTACGNNGAFHKRCGSDVKVIDLRPYRQLILDEHNKRRNFIALGLLPGYYPAERMATLQWDDELQFVADLNARTCIVDHDDCRNTYRFRNAGQNLVGIARHKGDVQNITEILLEDIWLWYTEFKVIDSSYITKFRTTRNFEKYGHFAQFVLDRNTHVGCSMVRFTHAEYKFLYKYHLSCNYASVYALEVPVYAAGKPASGCQTGPNPKYPGLCSTKEAFNPNF</sequence>
<dbReference type="OrthoDB" id="414826at2759"/>
<evidence type="ECO:0000256" key="3">
    <source>
        <dbReference type="ARBA" id="ARBA00022525"/>
    </source>
</evidence>
<dbReference type="GO" id="GO:0005576">
    <property type="term" value="C:extracellular region"/>
    <property type="evidence" value="ECO:0007669"/>
    <property type="project" value="UniProtKB-SubCell"/>
</dbReference>
<gene>
    <name evidence="9" type="primary">LOC101890853</name>
</gene>
<evidence type="ECO:0000256" key="4">
    <source>
        <dbReference type="ARBA" id="ARBA00022729"/>
    </source>
</evidence>
<evidence type="ECO:0000259" key="7">
    <source>
        <dbReference type="SMART" id="SM00198"/>
    </source>
</evidence>
<dbReference type="CDD" id="cd05380">
    <property type="entry name" value="CAP_euk"/>
    <property type="match status" value="1"/>
</dbReference>
<dbReference type="Pfam" id="PF00188">
    <property type="entry name" value="CAP"/>
    <property type="match status" value="1"/>
</dbReference>
<dbReference type="SMART" id="SM00198">
    <property type="entry name" value="SCP"/>
    <property type="match status" value="1"/>
</dbReference>
<name>A0A9J7CZ65_MUSDO</name>
<organism evidence="8 9">
    <name type="scientific">Musca domestica</name>
    <name type="common">House fly</name>
    <dbReference type="NCBI Taxonomy" id="7370"/>
    <lineage>
        <taxon>Eukaryota</taxon>
        <taxon>Metazoa</taxon>
        <taxon>Ecdysozoa</taxon>
        <taxon>Arthropoda</taxon>
        <taxon>Hexapoda</taxon>
        <taxon>Insecta</taxon>
        <taxon>Pterygota</taxon>
        <taxon>Neoptera</taxon>
        <taxon>Endopterygota</taxon>
        <taxon>Diptera</taxon>
        <taxon>Brachycera</taxon>
        <taxon>Muscomorpha</taxon>
        <taxon>Muscoidea</taxon>
        <taxon>Muscidae</taxon>
        <taxon>Musca</taxon>
    </lineage>
</organism>
<dbReference type="SUPFAM" id="SSF55797">
    <property type="entry name" value="PR-1-like"/>
    <property type="match status" value="1"/>
</dbReference>
<keyword evidence="4 6" id="KW-0732">Signal</keyword>
<protein>
    <recommendedName>
        <fullName evidence="5">Venom allergen-1</fullName>
    </recommendedName>
</protein>
<keyword evidence="3" id="KW-0964">Secreted</keyword>
<keyword evidence="8" id="KW-1185">Reference proteome</keyword>
<dbReference type="InterPro" id="IPR001283">
    <property type="entry name" value="CRISP-related"/>
</dbReference>
<evidence type="ECO:0000313" key="8">
    <source>
        <dbReference type="Proteomes" id="UP001652621"/>
    </source>
</evidence>
<evidence type="ECO:0000256" key="2">
    <source>
        <dbReference type="ARBA" id="ARBA00009923"/>
    </source>
</evidence>
<evidence type="ECO:0000313" key="9">
    <source>
        <dbReference type="RefSeq" id="XP_005188844.3"/>
    </source>
</evidence>
<evidence type="ECO:0000256" key="1">
    <source>
        <dbReference type="ARBA" id="ARBA00004613"/>
    </source>
</evidence>
<dbReference type="InterPro" id="IPR035940">
    <property type="entry name" value="CAP_sf"/>
</dbReference>
<feature type="domain" description="SCP" evidence="7">
    <location>
        <begin position="58"/>
        <end position="221"/>
    </location>
</feature>
<dbReference type="AlphaFoldDB" id="A0A9J7CZ65"/>
<dbReference type="InterPro" id="IPR034763">
    <property type="entry name" value="P14a_insect"/>
</dbReference>
<dbReference type="PIRSF" id="PIRSF038921">
    <property type="entry name" value="P14a"/>
    <property type="match status" value="1"/>
</dbReference>
<reference evidence="9" key="1">
    <citation type="submission" date="2025-08" db="UniProtKB">
        <authorList>
            <consortium name="RefSeq"/>
        </authorList>
    </citation>
    <scope>IDENTIFICATION</scope>
    <source>
        <strain evidence="9">Aabys</strain>
        <tissue evidence="9">Whole body</tissue>
    </source>
</reference>
<comment type="subcellular location">
    <subcellularLocation>
        <location evidence="1">Secreted</location>
    </subcellularLocation>
</comment>
<dbReference type="KEGG" id="mde:101890853"/>
<proteinExistence type="inferred from homology"/>
<accession>A0A9J7CZ65</accession>
<dbReference type="Proteomes" id="UP001652621">
    <property type="component" value="Unplaced"/>
</dbReference>
<dbReference type="VEuPathDB" id="VectorBase:MDOMA2_014606"/>
<feature type="chain" id="PRO_5039934532" description="Venom allergen-1" evidence="6">
    <location>
        <begin position="20"/>
        <end position="256"/>
    </location>
</feature>
<comment type="similarity">
    <text evidence="2">Belongs to the CRISP family.</text>
</comment>
<dbReference type="Gene3D" id="3.40.33.10">
    <property type="entry name" value="CAP"/>
    <property type="match status" value="1"/>
</dbReference>
<dbReference type="FunFam" id="3.40.33.10:FF:000007">
    <property type="entry name" value="Venom allergen"/>
    <property type="match status" value="1"/>
</dbReference>
<evidence type="ECO:0000256" key="5">
    <source>
        <dbReference type="ARBA" id="ARBA00068306"/>
    </source>
</evidence>
<dbReference type="RefSeq" id="XP_005188844.3">
    <property type="nucleotide sequence ID" value="XM_005188787.4"/>
</dbReference>
<feature type="signal peptide" evidence="6">
    <location>
        <begin position="1"/>
        <end position="19"/>
    </location>
</feature>
<dbReference type="InterPro" id="IPR014044">
    <property type="entry name" value="CAP_dom"/>
</dbReference>
<dbReference type="GeneID" id="101890853"/>